<dbReference type="EMBL" id="FTOA01000007">
    <property type="protein sequence ID" value="SIT11764.1"/>
    <property type="molecule type" value="Genomic_DNA"/>
</dbReference>
<evidence type="ECO:0000313" key="2">
    <source>
        <dbReference type="EMBL" id="SIT11764.1"/>
    </source>
</evidence>
<gene>
    <name evidence="2" type="ORF">SAMN05421779_10791</name>
</gene>
<name>A0A1N7PMA7_9PROT</name>
<organism evidence="2 3">
    <name type="scientific">Insolitispirillum peregrinum</name>
    <dbReference type="NCBI Taxonomy" id="80876"/>
    <lineage>
        <taxon>Bacteria</taxon>
        <taxon>Pseudomonadati</taxon>
        <taxon>Pseudomonadota</taxon>
        <taxon>Alphaproteobacteria</taxon>
        <taxon>Rhodospirillales</taxon>
        <taxon>Novispirillaceae</taxon>
        <taxon>Insolitispirillum</taxon>
    </lineage>
</organism>
<evidence type="ECO:0000313" key="3">
    <source>
        <dbReference type="Proteomes" id="UP000185678"/>
    </source>
</evidence>
<dbReference type="Proteomes" id="UP000185678">
    <property type="component" value="Unassembled WGS sequence"/>
</dbReference>
<evidence type="ECO:0000259" key="1">
    <source>
        <dbReference type="SMART" id="SM00966"/>
    </source>
</evidence>
<protein>
    <submittedName>
        <fullName evidence="2">Antitoxin ChpS</fullName>
    </submittedName>
</protein>
<feature type="domain" description="SpoVT-AbrB" evidence="1">
    <location>
        <begin position="7"/>
        <end position="52"/>
    </location>
</feature>
<dbReference type="InterPro" id="IPR037914">
    <property type="entry name" value="SpoVT-AbrB_sf"/>
</dbReference>
<dbReference type="STRING" id="80876.SAMN05421779_10791"/>
<reference evidence="2 3" key="1">
    <citation type="submission" date="2017-01" db="EMBL/GenBank/DDBJ databases">
        <authorList>
            <person name="Mah S.A."/>
            <person name="Swanson W.J."/>
            <person name="Moy G.W."/>
            <person name="Vacquier V.D."/>
        </authorList>
    </citation>
    <scope>NUCLEOTIDE SEQUENCE [LARGE SCALE GENOMIC DNA]</scope>
    <source>
        <strain evidence="2 3">DSM 11589</strain>
    </source>
</reference>
<dbReference type="SMART" id="SM00966">
    <property type="entry name" value="SpoVT_AbrB"/>
    <property type="match status" value="1"/>
</dbReference>
<sequence length="85" mass="8757">MPVAKLRKVGGSVMMPVPPAMLSQLHISAGASVALSVSDGQLIVTPQTRPSYTLAELLAQCDGSAPASEGDRDWIDAPAVGDELI</sequence>
<accession>A0A1N7PMA7</accession>
<dbReference type="GO" id="GO:0003677">
    <property type="term" value="F:DNA binding"/>
    <property type="evidence" value="ECO:0007669"/>
    <property type="project" value="InterPro"/>
</dbReference>
<dbReference type="InterPro" id="IPR007159">
    <property type="entry name" value="SpoVT-AbrB_dom"/>
</dbReference>
<dbReference type="Gene3D" id="2.10.260.10">
    <property type="match status" value="1"/>
</dbReference>
<dbReference type="Pfam" id="PF04014">
    <property type="entry name" value="MazE_antitoxin"/>
    <property type="match status" value="1"/>
</dbReference>
<dbReference type="OrthoDB" id="5459182at2"/>
<keyword evidence="3" id="KW-1185">Reference proteome</keyword>
<dbReference type="SUPFAM" id="SSF89447">
    <property type="entry name" value="AbrB/MazE/MraZ-like"/>
    <property type="match status" value="1"/>
</dbReference>
<dbReference type="RefSeq" id="WP_076401694.1">
    <property type="nucleotide sequence ID" value="NZ_FTOA01000007.1"/>
</dbReference>
<proteinExistence type="predicted"/>
<dbReference type="AlphaFoldDB" id="A0A1N7PMA7"/>